<dbReference type="AlphaFoldDB" id="A0A819JMM5"/>
<dbReference type="Proteomes" id="UP000663874">
    <property type="component" value="Unassembled WGS sequence"/>
</dbReference>
<evidence type="ECO:0000256" key="1">
    <source>
        <dbReference type="ARBA" id="ARBA00022468"/>
    </source>
</evidence>
<keyword evidence="1" id="KW-0343">GTPase activation</keyword>
<gene>
    <name evidence="3" type="ORF">FNK824_LOCUS22376</name>
</gene>
<dbReference type="InterPro" id="IPR050989">
    <property type="entry name" value="Rap1_Ran_GAP"/>
</dbReference>
<reference evidence="3" key="1">
    <citation type="submission" date="2021-02" db="EMBL/GenBank/DDBJ databases">
        <authorList>
            <person name="Nowell W R."/>
        </authorList>
    </citation>
    <scope>NUCLEOTIDE SEQUENCE</scope>
</reference>
<evidence type="ECO:0000313" key="4">
    <source>
        <dbReference type="Proteomes" id="UP000663874"/>
    </source>
</evidence>
<dbReference type="InterPro" id="IPR000331">
    <property type="entry name" value="Rap/Ran_GAP_dom"/>
</dbReference>
<evidence type="ECO:0000313" key="3">
    <source>
        <dbReference type="EMBL" id="CAF3935459.1"/>
    </source>
</evidence>
<name>A0A819JMM5_9BILA</name>
<accession>A0A819JMM5</accession>
<comment type="caution">
    <text evidence="3">The sequence shown here is derived from an EMBL/GenBank/DDBJ whole genome shotgun (WGS) entry which is preliminary data.</text>
</comment>
<dbReference type="GO" id="GO:0051056">
    <property type="term" value="P:regulation of small GTPase mediated signal transduction"/>
    <property type="evidence" value="ECO:0007669"/>
    <property type="project" value="InterPro"/>
</dbReference>
<dbReference type="PANTHER" id="PTHR15711">
    <property type="entry name" value="RAP GTPASE-ACTIVATING PROTEIN"/>
    <property type="match status" value="1"/>
</dbReference>
<dbReference type="EMBL" id="CAJOBE010004519">
    <property type="protein sequence ID" value="CAF3935459.1"/>
    <property type="molecule type" value="Genomic_DNA"/>
</dbReference>
<dbReference type="Pfam" id="PF02145">
    <property type="entry name" value="Rap_GAP"/>
    <property type="match status" value="1"/>
</dbReference>
<evidence type="ECO:0000259" key="2">
    <source>
        <dbReference type="PROSITE" id="PS50085"/>
    </source>
</evidence>
<protein>
    <recommendedName>
        <fullName evidence="2">Rap-GAP domain-containing protein</fullName>
    </recommendedName>
</protein>
<dbReference type="InterPro" id="IPR035974">
    <property type="entry name" value="Rap/Ran-GAP_sf"/>
</dbReference>
<sequence length="445" mass="53014">MDELNINDNLNISKNCQQEYPSLSSSFILQPCLNNCQQNEYVDYQLKAPLPISHIYEQEFFHSFHINYYGELEGEGLFLASLRSSRIKPNDIDKILSSSIPIKDNDQNKELLKAVIRTQYNNYYLSETINVKNEETILKCFIEKCQLSSIYHIEIVDHIKGNEKIVEFDKYNDNQLLNKIGFICQNSNQSNELEMLSKNEMSIEIENFLNIICEPIELKDLNKYDAHLDRKTNQDEIYSYFTIFKNHKIMFYVGSMISSDKNDQEFIQRINFISNTLLCIVFQQGNQISFQPDFFLENLTQVYITVQPIYINSQLYYKIEIWRRSDIEPLVDPPGGIFKHDKSFRNYFLTLILNTMNIILKKDFFYKHIVEQRYRLKNEYIIKLYQIFYSYSIFDLSILSNNNYNNDRQFKNLNKTRQTTSKYLQFMGKFIETFTNNRSKSISHR</sequence>
<proteinExistence type="predicted"/>
<feature type="domain" description="Rap-GAP" evidence="2">
    <location>
        <begin position="166"/>
        <end position="380"/>
    </location>
</feature>
<organism evidence="3 4">
    <name type="scientific">Rotaria sordida</name>
    <dbReference type="NCBI Taxonomy" id="392033"/>
    <lineage>
        <taxon>Eukaryota</taxon>
        <taxon>Metazoa</taxon>
        <taxon>Spiralia</taxon>
        <taxon>Gnathifera</taxon>
        <taxon>Rotifera</taxon>
        <taxon>Eurotatoria</taxon>
        <taxon>Bdelloidea</taxon>
        <taxon>Philodinida</taxon>
        <taxon>Philodinidae</taxon>
        <taxon>Rotaria</taxon>
    </lineage>
</organism>
<dbReference type="GO" id="GO:0005096">
    <property type="term" value="F:GTPase activator activity"/>
    <property type="evidence" value="ECO:0007669"/>
    <property type="project" value="UniProtKB-KW"/>
</dbReference>
<dbReference type="Gene3D" id="3.40.50.11210">
    <property type="entry name" value="Rap/Ran-GAP"/>
    <property type="match status" value="1"/>
</dbReference>
<dbReference type="PROSITE" id="PS50085">
    <property type="entry name" value="RAPGAP"/>
    <property type="match status" value="1"/>
</dbReference>
<dbReference type="SUPFAM" id="SSF111347">
    <property type="entry name" value="Rap/Ran-GAP"/>
    <property type="match status" value="1"/>
</dbReference>